<proteinExistence type="inferred from homology"/>
<keyword evidence="4" id="KW-0119">Carbohydrate metabolism</keyword>
<dbReference type="InParanoid" id="B4JDS8"/>
<dbReference type="GO" id="GO:0005997">
    <property type="term" value="P:xylulose metabolic process"/>
    <property type="evidence" value="ECO:0007669"/>
    <property type="project" value="UniProtKB-UniRule"/>
</dbReference>
<evidence type="ECO:0000256" key="3">
    <source>
        <dbReference type="ARBA" id="ARBA00022777"/>
    </source>
</evidence>
<evidence type="ECO:0000256" key="2">
    <source>
        <dbReference type="ARBA" id="ARBA00022679"/>
    </source>
</evidence>
<organism evidence="8">
    <name type="scientific">Drosophila grimshawi</name>
    <name type="common">Hawaiian fruit fly</name>
    <name type="synonym">Idiomyia grimshawi</name>
    <dbReference type="NCBI Taxonomy" id="7222"/>
    <lineage>
        <taxon>Eukaryota</taxon>
        <taxon>Metazoa</taxon>
        <taxon>Ecdysozoa</taxon>
        <taxon>Arthropoda</taxon>
        <taxon>Hexapoda</taxon>
        <taxon>Insecta</taxon>
        <taxon>Pterygota</taxon>
        <taxon>Neoptera</taxon>
        <taxon>Endopterygota</taxon>
        <taxon>Diptera</taxon>
        <taxon>Brachycera</taxon>
        <taxon>Muscomorpha</taxon>
        <taxon>Ephydroidea</taxon>
        <taxon>Drosophilidae</taxon>
        <taxon>Drosophila</taxon>
        <taxon>Hawaiian Drosophila</taxon>
    </lineage>
</organism>
<feature type="domain" description="Carbohydrate kinase FGGY N-terminal" evidence="5">
    <location>
        <begin position="156"/>
        <end position="283"/>
    </location>
</feature>
<gene>
    <name evidence="7" type="primary">Dgri\GH11241</name>
    <name evidence="7" type="ORF">Dgri_GH11241</name>
</gene>
<dbReference type="InterPro" id="IPR018484">
    <property type="entry name" value="FGGY_N"/>
</dbReference>
<name>B4JDS8_DROGR</name>
<dbReference type="Gene3D" id="3.30.420.40">
    <property type="match status" value="2"/>
</dbReference>
<comment type="catalytic activity">
    <reaction evidence="4">
        <text>D-xylulose + ATP = D-xylulose 5-phosphate + ADP + H(+)</text>
        <dbReference type="Rhea" id="RHEA:10964"/>
        <dbReference type="ChEBI" id="CHEBI:15378"/>
        <dbReference type="ChEBI" id="CHEBI:17140"/>
        <dbReference type="ChEBI" id="CHEBI:30616"/>
        <dbReference type="ChEBI" id="CHEBI:57737"/>
        <dbReference type="ChEBI" id="CHEBI:456216"/>
        <dbReference type="EC" id="2.7.1.17"/>
    </reaction>
</comment>
<dbReference type="GO" id="GO:0042732">
    <property type="term" value="P:D-xylose metabolic process"/>
    <property type="evidence" value="ECO:0007669"/>
    <property type="project" value="UniProtKB-UniRule"/>
</dbReference>
<dbReference type="Pfam" id="PF02782">
    <property type="entry name" value="FGGY_C"/>
    <property type="match status" value="1"/>
</dbReference>
<dbReference type="GO" id="GO:0004856">
    <property type="term" value="F:D-xylulokinase activity"/>
    <property type="evidence" value="ECO:0007669"/>
    <property type="project" value="UniProtKB-UniRule"/>
</dbReference>
<keyword evidence="4" id="KW-0067">ATP-binding</keyword>
<dbReference type="OrthoDB" id="1728974at2759"/>
<dbReference type="OMA" id="GCVFWSD"/>
<keyword evidence="3 4" id="KW-0418">Kinase</keyword>
<dbReference type="AlphaFoldDB" id="B4JDS8"/>
<accession>B4JDS8</accession>
<dbReference type="EC" id="2.7.1.17" evidence="4"/>
<dbReference type="FunCoup" id="B4JDS8">
    <property type="interactions" value="190"/>
</dbReference>
<dbReference type="Proteomes" id="UP000001070">
    <property type="component" value="Unassembled WGS sequence"/>
</dbReference>
<keyword evidence="8" id="KW-1185">Reference proteome</keyword>
<keyword evidence="2 4" id="KW-0808">Transferase</keyword>
<dbReference type="GO" id="GO:0005524">
    <property type="term" value="F:ATP binding"/>
    <property type="evidence" value="ECO:0007669"/>
    <property type="project" value="UniProtKB-KW"/>
</dbReference>
<evidence type="ECO:0000259" key="6">
    <source>
        <dbReference type="Pfam" id="PF02782"/>
    </source>
</evidence>
<dbReference type="EMBL" id="CH916368">
    <property type="protein sequence ID" value="EDW03448.1"/>
    <property type="molecule type" value="Genomic_DNA"/>
</dbReference>
<sequence>MCQRRATNYSGNSYLGIHLGIERLEAVLLNAELQVTYTAVIRYDVDLPEYGTIFGVHFNALSNKFQINPVMYIKALDMLLNCLASQGADLHSVAAIGGAAHQYGAIYWSLAGFRSLCGLNPLMRLHEQLTEKSFSLRSFFYMNDSLNVQSYDMDEQLGGAEQISMITGSKSFVHTTASEIRKVFQDYPFEYGNTMRISLMSSFLASLFVGSIASIEYSDASRMNLLNIAEKQWSPECLNACAPCLSLRLMKAIATNRLQGRIADYFVNRWNFRSDCIIATATGSSASFLASLNLDSCFLFISLSDRDELVMRFTQRPNLTEGCIICHPTLPNEYVGLIRFRNGGKVRARICKEVANGDWLEFNEMLNATPMGNDNHIAVHFDEQDYILKTHGTLRWTKYNDELSKEVLQATQQFPDPKLEARALIEGQLMYYRAIAAKSGFILGPDTKVLVSGNYCSSQSILQIVADIFNAPVYIIKGPAAYVMGAAYRARYAFYEYREDNCNCRKCRNCRGRDTRLSYSEFIQQIPDNLSLVTEPTAGCAAIYEPLTARFMRMCSLLETEKTAKKKG</sequence>
<dbReference type="InterPro" id="IPR042024">
    <property type="entry name" value="D-XK_euk"/>
</dbReference>
<dbReference type="InterPro" id="IPR043129">
    <property type="entry name" value="ATPase_NBD"/>
</dbReference>
<dbReference type="PhylomeDB" id="B4JDS8"/>
<dbReference type="PANTHER" id="PTHR10196">
    <property type="entry name" value="SUGAR KINASE"/>
    <property type="match status" value="1"/>
</dbReference>
<dbReference type="Pfam" id="PF00370">
    <property type="entry name" value="FGGY_N"/>
    <property type="match status" value="1"/>
</dbReference>
<evidence type="ECO:0000256" key="1">
    <source>
        <dbReference type="ARBA" id="ARBA00009156"/>
    </source>
</evidence>
<evidence type="ECO:0000313" key="7">
    <source>
        <dbReference type="EMBL" id="EDW03448.1"/>
    </source>
</evidence>
<dbReference type="PANTHER" id="PTHR10196:SF57">
    <property type="entry name" value="XYLULOSE KINASE"/>
    <property type="match status" value="1"/>
</dbReference>
<dbReference type="CDD" id="cd07776">
    <property type="entry name" value="ASKHA_NBD_FGGY_SpXK-like"/>
    <property type="match status" value="1"/>
</dbReference>
<evidence type="ECO:0000313" key="8">
    <source>
        <dbReference type="Proteomes" id="UP000001070"/>
    </source>
</evidence>
<evidence type="ECO:0000256" key="4">
    <source>
        <dbReference type="RuleBase" id="RU367058"/>
    </source>
</evidence>
<dbReference type="STRING" id="7222.B4JDS8"/>
<protein>
    <recommendedName>
        <fullName evidence="4">Xylulose kinase</fullName>
        <ecNumber evidence="4">2.7.1.17</ecNumber>
    </recommendedName>
</protein>
<reference evidence="7 8" key="1">
    <citation type="journal article" date="2007" name="Nature">
        <title>Evolution of genes and genomes on the Drosophila phylogeny.</title>
        <authorList>
            <consortium name="Drosophila 12 Genomes Consortium"/>
            <person name="Clark A.G."/>
            <person name="Eisen M.B."/>
            <person name="Smith D.R."/>
            <person name="Bergman C.M."/>
            <person name="Oliver B."/>
            <person name="Markow T.A."/>
            <person name="Kaufman T.C."/>
            <person name="Kellis M."/>
            <person name="Gelbart W."/>
            <person name="Iyer V.N."/>
            <person name="Pollard D.A."/>
            <person name="Sackton T.B."/>
            <person name="Larracuente A.M."/>
            <person name="Singh N.D."/>
            <person name="Abad J.P."/>
            <person name="Abt D.N."/>
            <person name="Adryan B."/>
            <person name="Aguade M."/>
            <person name="Akashi H."/>
            <person name="Anderson W.W."/>
            <person name="Aquadro C.F."/>
            <person name="Ardell D.H."/>
            <person name="Arguello R."/>
            <person name="Artieri C.G."/>
            <person name="Barbash D.A."/>
            <person name="Barker D."/>
            <person name="Barsanti P."/>
            <person name="Batterham P."/>
            <person name="Batzoglou S."/>
            <person name="Begun D."/>
            <person name="Bhutkar A."/>
            <person name="Blanco E."/>
            <person name="Bosak S.A."/>
            <person name="Bradley R.K."/>
            <person name="Brand A.D."/>
            <person name="Brent M.R."/>
            <person name="Brooks A.N."/>
            <person name="Brown R.H."/>
            <person name="Butlin R.K."/>
            <person name="Caggese C."/>
            <person name="Calvi B.R."/>
            <person name="Bernardo de Carvalho A."/>
            <person name="Caspi A."/>
            <person name="Castrezana S."/>
            <person name="Celniker S.E."/>
            <person name="Chang J.L."/>
            <person name="Chapple C."/>
            <person name="Chatterji S."/>
            <person name="Chinwalla A."/>
            <person name="Civetta A."/>
            <person name="Clifton S.W."/>
            <person name="Comeron J.M."/>
            <person name="Costello J.C."/>
            <person name="Coyne J.A."/>
            <person name="Daub J."/>
            <person name="David R.G."/>
            <person name="Delcher A.L."/>
            <person name="Delehaunty K."/>
            <person name="Do C.B."/>
            <person name="Ebling H."/>
            <person name="Edwards K."/>
            <person name="Eickbush T."/>
            <person name="Evans J.D."/>
            <person name="Filipski A."/>
            <person name="Findeiss S."/>
            <person name="Freyhult E."/>
            <person name="Fulton L."/>
            <person name="Fulton R."/>
            <person name="Garcia A.C."/>
            <person name="Gardiner A."/>
            <person name="Garfield D.A."/>
            <person name="Garvin B.E."/>
            <person name="Gibson G."/>
            <person name="Gilbert D."/>
            <person name="Gnerre S."/>
            <person name="Godfrey J."/>
            <person name="Good R."/>
            <person name="Gotea V."/>
            <person name="Gravely B."/>
            <person name="Greenberg A.J."/>
            <person name="Griffiths-Jones S."/>
            <person name="Gross S."/>
            <person name="Guigo R."/>
            <person name="Gustafson E.A."/>
            <person name="Haerty W."/>
            <person name="Hahn M.W."/>
            <person name="Halligan D.L."/>
            <person name="Halpern A.L."/>
            <person name="Halter G.M."/>
            <person name="Han M.V."/>
            <person name="Heger A."/>
            <person name="Hillier L."/>
            <person name="Hinrichs A.S."/>
            <person name="Holmes I."/>
            <person name="Hoskins R.A."/>
            <person name="Hubisz M.J."/>
            <person name="Hultmark D."/>
            <person name="Huntley M.A."/>
            <person name="Jaffe D.B."/>
            <person name="Jagadeeshan S."/>
            <person name="Jeck W.R."/>
            <person name="Johnson J."/>
            <person name="Jones C.D."/>
            <person name="Jordan W.C."/>
            <person name="Karpen G.H."/>
            <person name="Kataoka E."/>
            <person name="Keightley P.D."/>
            <person name="Kheradpour P."/>
            <person name="Kirkness E.F."/>
            <person name="Koerich L.B."/>
            <person name="Kristiansen K."/>
            <person name="Kudrna D."/>
            <person name="Kulathinal R.J."/>
            <person name="Kumar S."/>
            <person name="Kwok R."/>
            <person name="Lander E."/>
            <person name="Langley C.H."/>
            <person name="Lapoint R."/>
            <person name="Lazzaro B.P."/>
            <person name="Lee S.J."/>
            <person name="Levesque L."/>
            <person name="Li R."/>
            <person name="Lin C.F."/>
            <person name="Lin M.F."/>
            <person name="Lindblad-Toh K."/>
            <person name="Llopart A."/>
            <person name="Long M."/>
            <person name="Low L."/>
            <person name="Lozovsky E."/>
            <person name="Lu J."/>
            <person name="Luo M."/>
            <person name="Machado C.A."/>
            <person name="Makalowski W."/>
            <person name="Marzo M."/>
            <person name="Matsuda M."/>
            <person name="Matzkin L."/>
            <person name="McAllister B."/>
            <person name="McBride C.S."/>
            <person name="McKernan B."/>
            <person name="McKernan K."/>
            <person name="Mendez-Lago M."/>
            <person name="Minx P."/>
            <person name="Mollenhauer M.U."/>
            <person name="Montooth K."/>
            <person name="Mount S.M."/>
            <person name="Mu X."/>
            <person name="Myers E."/>
            <person name="Negre B."/>
            <person name="Newfeld S."/>
            <person name="Nielsen R."/>
            <person name="Noor M.A."/>
            <person name="O'Grady P."/>
            <person name="Pachter L."/>
            <person name="Papaceit M."/>
            <person name="Parisi M.J."/>
            <person name="Parisi M."/>
            <person name="Parts L."/>
            <person name="Pedersen J.S."/>
            <person name="Pesole G."/>
            <person name="Phillippy A.M."/>
            <person name="Ponting C.P."/>
            <person name="Pop M."/>
            <person name="Porcelli D."/>
            <person name="Powell J.R."/>
            <person name="Prohaska S."/>
            <person name="Pruitt K."/>
            <person name="Puig M."/>
            <person name="Quesneville H."/>
            <person name="Ram K.R."/>
            <person name="Rand D."/>
            <person name="Rasmussen M.D."/>
            <person name="Reed L.K."/>
            <person name="Reenan R."/>
            <person name="Reily A."/>
            <person name="Remington K.A."/>
            <person name="Rieger T.T."/>
            <person name="Ritchie M.G."/>
            <person name="Robin C."/>
            <person name="Rogers Y.H."/>
            <person name="Rohde C."/>
            <person name="Rozas J."/>
            <person name="Rubenfield M.J."/>
            <person name="Ruiz A."/>
            <person name="Russo S."/>
            <person name="Salzberg S.L."/>
            <person name="Sanchez-Gracia A."/>
            <person name="Saranga D.J."/>
            <person name="Sato H."/>
            <person name="Schaeffer S.W."/>
            <person name="Schatz M.C."/>
            <person name="Schlenke T."/>
            <person name="Schwartz R."/>
            <person name="Segarra C."/>
            <person name="Singh R.S."/>
            <person name="Sirot L."/>
            <person name="Sirota M."/>
            <person name="Sisneros N.B."/>
            <person name="Smith C.D."/>
            <person name="Smith T.F."/>
            <person name="Spieth J."/>
            <person name="Stage D.E."/>
            <person name="Stark A."/>
            <person name="Stephan W."/>
            <person name="Strausberg R.L."/>
            <person name="Strempel S."/>
            <person name="Sturgill D."/>
            <person name="Sutton G."/>
            <person name="Sutton G.G."/>
            <person name="Tao W."/>
            <person name="Teichmann S."/>
            <person name="Tobari Y.N."/>
            <person name="Tomimura Y."/>
            <person name="Tsolas J.M."/>
            <person name="Valente V.L."/>
            <person name="Venter E."/>
            <person name="Venter J.C."/>
            <person name="Vicario S."/>
            <person name="Vieira F.G."/>
            <person name="Vilella A.J."/>
            <person name="Villasante A."/>
            <person name="Walenz B."/>
            <person name="Wang J."/>
            <person name="Wasserman M."/>
            <person name="Watts T."/>
            <person name="Wilson D."/>
            <person name="Wilson R.K."/>
            <person name="Wing R.A."/>
            <person name="Wolfner M.F."/>
            <person name="Wong A."/>
            <person name="Wong G.K."/>
            <person name="Wu C.I."/>
            <person name="Wu G."/>
            <person name="Yamamoto D."/>
            <person name="Yang H.P."/>
            <person name="Yang S.P."/>
            <person name="Yorke J.A."/>
            <person name="Yoshida K."/>
            <person name="Zdobnov E."/>
            <person name="Zhang P."/>
            <person name="Zhang Y."/>
            <person name="Zimin A.V."/>
            <person name="Baldwin J."/>
            <person name="Abdouelleil A."/>
            <person name="Abdulkadir J."/>
            <person name="Abebe A."/>
            <person name="Abera B."/>
            <person name="Abreu J."/>
            <person name="Acer S.C."/>
            <person name="Aftuck L."/>
            <person name="Alexander A."/>
            <person name="An P."/>
            <person name="Anderson E."/>
            <person name="Anderson S."/>
            <person name="Arachi H."/>
            <person name="Azer M."/>
            <person name="Bachantsang P."/>
            <person name="Barry A."/>
            <person name="Bayul T."/>
            <person name="Berlin A."/>
            <person name="Bessette D."/>
            <person name="Bloom T."/>
            <person name="Blye J."/>
            <person name="Boguslavskiy L."/>
            <person name="Bonnet C."/>
            <person name="Boukhgalter B."/>
            <person name="Bourzgui I."/>
            <person name="Brown A."/>
            <person name="Cahill P."/>
            <person name="Channer S."/>
            <person name="Cheshatsang Y."/>
            <person name="Chuda L."/>
            <person name="Citroen M."/>
            <person name="Collymore A."/>
            <person name="Cooke P."/>
            <person name="Costello M."/>
            <person name="D'Aco K."/>
            <person name="Daza R."/>
            <person name="De Haan G."/>
            <person name="DeGray S."/>
            <person name="DeMaso C."/>
            <person name="Dhargay N."/>
            <person name="Dooley K."/>
            <person name="Dooley E."/>
            <person name="Doricent M."/>
            <person name="Dorje P."/>
            <person name="Dorjee K."/>
            <person name="Dupes A."/>
            <person name="Elong R."/>
            <person name="Falk J."/>
            <person name="Farina A."/>
            <person name="Faro S."/>
            <person name="Ferguson D."/>
            <person name="Fisher S."/>
            <person name="Foley C.D."/>
            <person name="Franke A."/>
            <person name="Friedrich D."/>
            <person name="Gadbois L."/>
            <person name="Gearin G."/>
            <person name="Gearin C.R."/>
            <person name="Giannoukos G."/>
            <person name="Goode T."/>
            <person name="Graham J."/>
            <person name="Grandbois E."/>
            <person name="Grewal S."/>
            <person name="Gyaltsen K."/>
            <person name="Hafez N."/>
            <person name="Hagos B."/>
            <person name="Hall J."/>
            <person name="Henson C."/>
            <person name="Hollinger A."/>
            <person name="Honan T."/>
            <person name="Huard M.D."/>
            <person name="Hughes L."/>
            <person name="Hurhula B."/>
            <person name="Husby M.E."/>
            <person name="Kamat A."/>
            <person name="Kanga B."/>
            <person name="Kashin S."/>
            <person name="Khazanovich D."/>
            <person name="Kisner P."/>
            <person name="Lance K."/>
            <person name="Lara M."/>
            <person name="Lee W."/>
            <person name="Lennon N."/>
            <person name="Letendre F."/>
            <person name="LeVine R."/>
            <person name="Lipovsky A."/>
            <person name="Liu X."/>
            <person name="Liu J."/>
            <person name="Liu S."/>
            <person name="Lokyitsang T."/>
            <person name="Lokyitsang Y."/>
            <person name="Lubonja R."/>
            <person name="Lui A."/>
            <person name="MacDonald P."/>
            <person name="Magnisalis V."/>
            <person name="Maru K."/>
            <person name="Matthews C."/>
            <person name="McCusker W."/>
            <person name="McDonough S."/>
            <person name="Mehta T."/>
            <person name="Meldrim J."/>
            <person name="Meneus L."/>
            <person name="Mihai O."/>
            <person name="Mihalev A."/>
            <person name="Mihova T."/>
            <person name="Mittelman R."/>
            <person name="Mlenga V."/>
            <person name="Montmayeur A."/>
            <person name="Mulrain L."/>
            <person name="Navidi A."/>
            <person name="Naylor J."/>
            <person name="Negash T."/>
            <person name="Nguyen T."/>
            <person name="Nguyen N."/>
            <person name="Nicol R."/>
            <person name="Norbu C."/>
            <person name="Norbu N."/>
            <person name="Novod N."/>
            <person name="O'Neill B."/>
            <person name="Osman S."/>
            <person name="Markiewicz E."/>
            <person name="Oyono O.L."/>
            <person name="Patti C."/>
            <person name="Phunkhang P."/>
            <person name="Pierre F."/>
            <person name="Priest M."/>
            <person name="Raghuraman S."/>
            <person name="Rege F."/>
            <person name="Reyes R."/>
            <person name="Rise C."/>
            <person name="Rogov P."/>
            <person name="Ross K."/>
            <person name="Ryan E."/>
            <person name="Settipalli S."/>
            <person name="Shea T."/>
            <person name="Sherpa N."/>
            <person name="Shi L."/>
            <person name="Shih D."/>
            <person name="Sparrow T."/>
            <person name="Spaulding J."/>
            <person name="Stalker J."/>
            <person name="Stange-Thomann N."/>
            <person name="Stavropoulos S."/>
            <person name="Stone C."/>
            <person name="Strader C."/>
            <person name="Tesfaye S."/>
            <person name="Thomson T."/>
            <person name="Thoulutsang Y."/>
            <person name="Thoulutsang D."/>
            <person name="Topham K."/>
            <person name="Topping I."/>
            <person name="Tsamla T."/>
            <person name="Vassiliev H."/>
            <person name="Vo A."/>
            <person name="Wangchuk T."/>
            <person name="Wangdi T."/>
            <person name="Weiand M."/>
            <person name="Wilkinson J."/>
            <person name="Wilson A."/>
            <person name="Yadav S."/>
            <person name="Young G."/>
            <person name="Yu Q."/>
            <person name="Zembek L."/>
            <person name="Zhong D."/>
            <person name="Zimmer A."/>
            <person name="Zwirko Z."/>
            <person name="Jaffe D.B."/>
            <person name="Alvarez P."/>
            <person name="Brockman W."/>
            <person name="Butler J."/>
            <person name="Chin C."/>
            <person name="Gnerre S."/>
            <person name="Grabherr M."/>
            <person name="Kleber M."/>
            <person name="Mauceli E."/>
            <person name="MacCallum I."/>
        </authorList>
    </citation>
    <scope>NUCLEOTIDE SEQUENCE [LARGE SCALE GENOMIC DNA]</scope>
    <source>
        <strain evidence="8">Tucson 15287-2541.00</strain>
    </source>
</reference>
<keyword evidence="4" id="KW-0547">Nucleotide-binding</keyword>
<dbReference type="HOGENOM" id="CLU_016149_8_0_1"/>
<comment type="similarity">
    <text evidence="1 4">Belongs to the FGGY kinase family.</text>
</comment>
<dbReference type="SUPFAM" id="SSF53067">
    <property type="entry name" value="Actin-like ATPase domain"/>
    <property type="match status" value="2"/>
</dbReference>
<keyword evidence="4" id="KW-0859">Xylose metabolism</keyword>
<evidence type="ECO:0000259" key="5">
    <source>
        <dbReference type="Pfam" id="PF00370"/>
    </source>
</evidence>
<dbReference type="eggNOG" id="KOG2531">
    <property type="taxonomic scope" value="Eukaryota"/>
</dbReference>
<dbReference type="GO" id="GO:0005829">
    <property type="term" value="C:cytosol"/>
    <property type="evidence" value="ECO:0007669"/>
    <property type="project" value="TreeGrafter"/>
</dbReference>
<feature type="domain" description="Carbohydrate kinase FGGY C-terminal" evidence="6">
    <location>
        <begin position="398"/>
        <end position="493"/>
    </location>
</feature>
<dbReference type="KEGG" id="dgr:6561992"/>
<dbReference type="InterPro" id="IPR018485">
    <property type="entry name" value="FGGY_C"/>
</dbReference>
<comment type="function">
    <text evidence="4">Phosphorylates D-xylulose to produce D-xylulose 5-phosphate, a molecule that may play an important role in the regulation of glucose metabolism and lipogenesis.</text>
</comment>